<evidence type="ECO:0000256" key="1">
    <source>
        <dbReference type="ARBA" id="ARBA00001946"/>
    </source>
</evidence>
<keyword evidence="2 4" id="KW-0378">Hydrolase</keyword>
<reference evidence="4" key="1">
    <citation type="submission" date="2005-08" db="EMBL/GenBank/DDBJ databases">
        <title>Complete sequence of a megaplasmid of Ralstonia eutropha JMP134.</title>
        <authorList>
            <person name="Copeland A."/>
            <person name="Lucas S."/>
            <person name="Lapidus A."/>
            <person name="Barry K."/>
            <person name="Detter J.C."/>
            <person name="Glavina T."/>
            <person name="Hammon N."/>
            <person name="Israni S."/>
            <person name="Pitluck S."/>
            <person name="Goltsman E."/>
            <person name="Martinez M."/>
            <person name="Vergez L."/>
            <person name="Larimer F."/>
            <person name="Land M."/>
            <person name="Lykidis A."/>
            <person name="Richardson P."/>
        </authorList>
    </citation>
    <scope>NUCLEOTIDE SEQUENCE [LARGE SCALE GENOMIC DNA]</scope>
    <source>
        <strain evidence="4">JMP134</strain>
        <plasmid evidence="4">megaplasmid</plasmid>
    </source>
</reference>
<protein>
    <submittedName>
        <fullName evidence="4">NUDIX hydrolase</fullName>
    </submittedName>
</protein>
<dbReference type="InterPro" id="IPR015797">
    <property type="entry name" value="NUDIX_hydrolase-like_dom_sf"/>
</dbReference>
<dbReference type="CDD" id="cd04667">
    <property type="entry name" value="NUDIX_Hydrolase"/>
    <property type="match status" value="1"/>
</dbReference>
<organism evidence="4">
    <name type="scientific">Cupriavidus pinatubonensis (strain JMP 134 / LMG 1197)</name>
    <name type="common">Cupriavidus necator (strain JMP 134)</name>
    <dbReference type="NCBI Taxonomy" id="264198"/>
    <lineage>
        <taxon>Bacteria</taxon>
        <taxon>Pseudomonadati</taxon>
        <taxon>Pseudomonadota</taxon>
        <taxon>Betaproteobacteria</taxon>
        <taxon>Burkholderiales</taxon>
        <taxon>Burkholderiaceae</taxon>
        <taxon>Cupriavidus</taxon>
    </lineage>
</organism>
<dbReference type="OrthoDB" id="9791228at2"/>
<keyword evidence="4" id="KW-0614">Plasmid</keyword>
<sequence length="165" mass="18258">MAKSRVSFSNTSKIARAVRRATGFALPVWSSPKFPPRPAQLMQRKVRATVVCFRGDRLLLVSKDGSRWALPGGRPGKTETYGDAAVRELQEETALQARGLSFLFQVVGATTVHHVFVANIGKSASAKPSKEIKRCQWFSTEELAEVIVSATTRRIITDFWKARAP</sequence>
<dbReference type="AlphaFoldDB" id="Q46ND2"/>
<dbReference type="KEGG" id="reu:Reut_C6007"/>
<dbReference type="PANTHER" id="PTHR43046:SF14">
    <property type="entry name" value="MUTT_NUDIX FAMILY PROTEIN"/>
    <property type="match status" value="1"/>
</dbReference>
<evidence type="ECO:0000259" key="3">
    <source>
        <dbReference type="PROSITE" id="PS51462"/>
    </source>
</evidence>
<dbReference type="PANTHER" id="PTHR43046">
    <property type="entry name" value="GDP-MANNOSE MANNOSYL HYDROLASE"/>
    <property type="match status" value="1"/>
</dbReference>
<evidence type="ECO:0000256" key="2">
    <source>
        <dbReference type="ARBA" id="ARBA00022801"/>
    </source>
</evidence>
<dbReference type="GO" id="GO:0016787">
    <property type="term" value="F:hydrolase activity"/>
    <property type="evidence" value="ECO:0007669"/>
    <property type="project" value="UniProtKB-KW"/>
</dbReference>
<accession>Q46ND2</accession>
<evidence type="ECO:0000313" key="4">
    <source>
        <dbReference type="EMBL" id="AAZ65339.1"/>
    </source>
</evidence>
<gene>
    <name evidence="4" type="ordered locus">Reut_C6007</name>
</gene>
<dbReference type="HOGENOM" id="CLU_037162_25_1_4"/>
<dbReference type="PROSITE" id="PS51462">
    <property type="entry name" value="NUDIX"/>
    <property type="match status" value="1"/>
</dbReference>
<dbReference type="Gene3D" id="3.90.79.10">
    <property type="entry name" value="Nucleoside Triphosphate Pyrophosphohydrolase"/>
    <property type="match status" value="1"/>
</dbReference>
<comment type="cofactor">
    <cofactor evidence="1">
        <name>Mg(2+)</name>
        <dbReference type="ChEBI" id="CHEBI:18420"/>
    </cofactor>
</comment>
<dbReference type="SUPFAM" id="SSF55811">
    <property type="entry name" value="Nudix"/>
    <property type="match status" value="1"/>
</dbReference>
<dbReference type="Pfam" id="PF00293">
    <property type="entry name" value="NUDIX"/>
    <property type="match status" value="1"/>
</dbReference>
<name>Q46ND2_CUPPJ</name>
<dbReference type="EMBL" id="CP000092">
    <property type="protein sequence ID" value="AAZ65339.1"/>
    <property type="molecule type" value="Genomic_DNA"/>
</dbReference>
<geneLocation type="plasmid" evidence="4">
    <name>megaplasmid</name>
</geneLocation>
<dbReference type="eggNOG" id="COG1051">
    <property type="taxonomic scope" value="Bacteria"/>
</dbReference>
<feature type="domain" description="Nudix hydrolase" evidence="3">
    <location>
        <begin position="42"/>
        <end position="162"/>
    </location>
</feature>
<dbReference type="InterPro" id="IPR000086">
    <property type="entry name" value="NUDIX_hydrolase_dom"/>
</dbReference>
<proteinExistence type="predicted"/>